<dbReference type="Proteomes" id="UP000198717">
    <property type="component" value="Unassembled WGS sequence"/>
</dbReference>
<evidence type="ECO:0000313" key="3">
    <source>
        <dbReference type="EMBL" id="SDD68854.1"/>
    </source>
</evidence>
<proteinExistence type="predicted"/>
<name>A0A511HFB3_9BACT</name>
<keyword evidence="1" id="KW-0732">Signal</keyword>
<accession>A0A511HFB3</accession>
<reference evidence="3 4" key="1">
    <citation type="submission" date="2016-10" db="EMBL/GenBank/DDBJ databases">
        <authorList>
            <person name="Varghese N."/>
            <person name="Submissions S."/>
        </authorList>
    </citation>
    <scope>NUCLEOTIDE SEQUENCE [LARGE SCALE GENOMIC DNA]</scope>
    <source>
        <strain evidence="3 4">DSM 2260</strain>
    </source>
</reference>
<sequence>MPLQLKPGARLLALSALLLVSPAVNAQSYSNARPRAVVPYKQLPNRGVQVGDSSGASRSALPARGAFCKSVKGLLGAASNGFVSLRGAAERNSTDEVSIWKSKQGPQDFRCFVYRTRTLGDYVYCVQSNLECGTQQDSFHVYSAYLMDSCKPTWSWNDSRVHSYDPRRMVTGTSEEGIRIVLEMSRSKVSYSTCDLTLSIELL</sequence>
<dbReference type="Proteomes" id="UP000321224">
    <property type="component" value="Unassembled WGS sequence"/>
</dbReference>
<reference evidence="2 5" key="2">
    <citation type="submission" date="2019-07" db="EMBL/GenBank/DDBJ databases">
        <title>Whole genome shotgun sequence of Myxococcus virescens NBRC 100334.</title>
        <authorList>
            <person name="Hosoyama A."/>
            <person name="Uohara A."/>
            <person name="Ohji S."/>
            <person name="Ichikawa N."/>
        </authorList>
    </citation>
    <scope>NUCLEOTIDE SEQUENCE [LARGE SCALE GENOMIC DNA]</scope>
    <source>
        <strain evidence="2 5">NBRC 100334</strain>
    </source>
</reference>
<dbReference type="EMBL" id="BJVY01000023">
    <property type="protein sequence ID" value="GEL72241.1"/>
    <property type="molecule type" value="Genomic_DNA"/>
</dbReference>
<evidence type="ECO:0000313" key="4">
    <source>
        <dbReference type="Proteomes" id="UP000198717"/>
    </source>
</evidence>
<dbReference type="EMBL" id="FNAJ01000002">
    <property type="protein sequence ID" value="SDD68854.1"/>
    <property type="molecule type" value="Genomic_DNA"/>
</dbReference>
<dbReference type="AlphaFoldDB" id="A0A511HFB3"/>
<protein>
    <submittedName>
        <fullName evidence="2">Uncharacterized protein</fullName>
    </submittedName>
</protein>
<dbReference type="RefSeq" id="WP_143043121.1">
    <property type="nucleotide sequence ID" value="NZ_BJVY01000023.1"/>
</dbReference>
<comment type="caution">
    <text evidence="2">The sequence shown here is derived from an EMBL/GenBank/DDBJ whole genome shotgun (WGS) entry which is preliminary data.</text>
</comment>
<keyword evidence="4" id="KW-1185">Reference proteome</keyword>
<evidence type="ECO:0000313" key="5">
    <source>
        <dbReference type="Proteomes" id="UP000321224"/>
    </source>
</evidence>
<evidence type="ECO:0000256" key="1">
    <source>
        <dbReference type="SAM" id="SignalP"/>
    </source>
</evidence>
<feature type="signal peptide" evidence="1">
    <location>
        <begin position="1"/>
        <end position="26"/>
    </location>
</feature>
<gene>
    <name evidence="2" type="ORF">MVI01_40250</name>
    <name evidence="3" type="ORF">SAMN04488504_102280</name>
</gene>
<feature type="chain" id="PRO_5022924944" evidence="1">
    <location>
        <begin position="27"/>
        <end position="203"/>
    </location>
</feature>
<organism evidence="2 5">
    <name type="scientific">Myxococcus virescens</name>
    <dbReference type="NCBI Taxonomy" id="83456"/>
    <lineage>
        <taxon>Bacteria</taxon>
        <taxon>Pseudomonadati</taxon>
        <taxon>Myxococcota</taxon>
        <taxon>Myxococcia</taxon>
        <taxon>Myxococcales</taxon>
        <taxon>Cystobacterineae</taxon>
        <taxon>Myxococcaceae</taxon>
        <taxon>Myxococcus</taxon>
    </lineage>
</organism>
<evidence type="ECO:0000313" key="2">
    <source>
        <dbReference type="EMBL" id="GEL72241.1"/>
    </source>
</evidence>